<accession>A0A9Q1KZJ9</accession>
<evidence type="ECO:0000256" key="1">
    <source>
        <dbReference type="PROSITE-ProRule" id="PRU00047"/>
    </source>
</evidence>
<organism evidence="3 4">
    <name type="scientific">Carnegiea gigantea</name>
    <dbReference type="NCBI Taxonomy" id="171969"/>
    <lineage>
        <taxon>Eukaryota</taxon>
        <taxon>Viridiplantae</taxon>
        <taxon>Streptophyta</taxon>
        <taxon>Embryophyta</taxon>
        <taxon>Tracheophyta</taxon>
        <taxon>Spermatophyta</taxon>
        <taxon>Magnoliopsida</taxon>
        <taxon>eudicotyledons</taxon>
        <taxon>Gunneridae</taxon>
        <taxon>Pentapetalae</taxon>
        <taxon>Caryophyllales</taxon>
        <taxon>Cactineae</taxon>
        <taxon>Cactaceae</taxon>
        <taxon>Cactoideae</taxon>
        <taxon>Echinocereeae</taxon>
        <taxon>Carnegiea</taxon>
    </lineage>
</organism>
<keyword evidence="1" id="KW-0479">Metal-binding</keyword>
<dbReference type="InterPro" id="IPR040256">
    <property type="entry name" value="At4g02000-like"/>
</dbReference>
<dbReference type="InterPro" id="IPR025558">
    <property type="entry name" value="DUF4283"/>
</dbReference>
<dbReference type="GO" id="GO:0003676">
    <property type="term" value="F:nucleic acid binding"/>
    <property type="evidence" value="ECO:0007669"/>
    <property type="project" value="InterPro"/>
</dbReference>
<dbReference type="GO" id="GO:0008270">
    <property type="term" value="F:zinc ion binding"/>
    <property type="evidence" value="ECO:0007669"/>
    <property type="project" value="UniProtKB-KW"/>
</dbReference>
<feature type="domain" description="CCHC-type" evidence="2">
    <location>
        <begin position="241"/>
        <end position="254"/>
    </location>
</feature>
<dbReference type="PANTHER" id="PTHR31286">
    <property type="entry name" value="GLYCINE-RICH CELL WALL STRUCTURAL PROTEIN 1.8-LIKE"/>
    <property type="match status" value="1"/>
</dbReference>
<proteinExistence type="predicted"/>
<dbReference type="AlphaFoldDB" id="A0A9Q1KZJ9"/>
<name>A0A9Q1KZJ9_9CARY</name>
<reference evidence="3" key="1">
    <citation type="submission" date="2022-04" db="EMBL/GenBank/DDBJ databases">
        <title>Carnegiea gigantea Genome sequencing and assembly v2.</title>
        <authorList>
            <person name="Copetti D."/>
            <person name="Sanderson M.J."/>
            <person name="Burquez A."/>
            <person name="Wojciechowski M.F."/>
        </authorList>
    </citation>
    <scope>NUCLEOTIDE SEQUENCE</scope>
    <source>
        <strain evidence="3">SGP5-SGP5p</strain>
        <tissue evidence="3">Aerial part</tissue>
    </source>
</reference>
<sequence length="284" mass="32068">MLCFVNGAFTAPTTTGLSATITCPLRYDPCIMAIGLEEAWQNLSLTAEEEQYDERVDFLCLLGLLHTTLAFNPRALKSILRNVWKPSKGLVIRDPDTNLFAFQNVWKPSKGLVIRDPDTNLFAFQFFSAADKDFVLNQGPWDFNGGILLLQQMTNLEVPSEVEFCIARFWVKAYDVPGEKQTISFAQVLASNTSTFVSCDEATMFRVGIDISKPLRRGIHIQIADKQLWIRFNYVKLSEFCYRCGKLGHVLISCDLISKIKDEANLQYGAWMHASPLKSRCCNA</sequence>
<dbReference type="EMBL" id="JAKOGI010000003">
    <property type="protein sequence ID" value="KAJ8452677.1"/>
    <property type="molecule type" value="Genomic_DNA"/>
</dbReference>
<protein>
    <recommendedName>
        <fullName evidence="2">CCHC-type domain-containing protein</fullName>
    </recommendedName>
</protein>
<dbReference type="PROSITE" id="PS50158">
    <property type="entry name" value="ZF_CCHC"/>
    <property type="match status" value="1"/>
</dbReference>
<gene>
    <name evidence="3" type="ORF">Cgig2_005013</name>
</gene>
<dbReference type="InterPro" id="IPR025836">
    <property type="entry name" value="Zn_knuckle_CX2CX4HX4C"/>
</dbReference>
<dbReference type="Pfam" id="PF14111">
    <property type="entry name" value="DUF4283"/>
    <property type="match status" value="1"/>
</dbReference>
<dbReference type="PANTHER" id="PTHR31286:SF167">
    <property type="entry name" value="OS09G0268800 PROTEIN"/>
    <property type="match status" value="1"/>
</dbReference>
<dbReference type="Proteomes" id="UP001153076">
    <property type="component" value="Unassembled WGS sequence"/>
</dbReference>
<evidence type="ECO:0000313" key="3">
    <source>
        <dbReference type="EMBL" id="KAJ8452677.1"/>
    </source>
</evidence>
<evidence type="ECO:0000259" key="2">
    <source>
        <dbReference type="PROSITE" id="PS50158"/>
    </source>
</evidence>
<dbReference type="OrthoDB" id="1750790at2759"/>
<comment type="caution">
    <text evidence="3">The sequence shown here is derived from an EMBL/GenBank/DDBJ whole genome shotgun (WGS) entry which is preliminary data.</text>
</comment>
<dbReference type="Pfam" id="PF14392">
    <property type="entry name" value="zf-CCHC_4"/>
    <property type="match status" value="1"/>
</dbReference>
<keyword evidence="4" id="KW-1185">Reference proteome</keyword>
<keyword evidence="1" id="KW-0863">Zinc-finger</keyword>
<keyword evidence="1" id="KW-0862">Zinc</keyword>
<dbReference type="InterPro" id="IPR001878">
    <property type="entry name" value="Znf_CCHC"/>
</dbReference>
<evidence type="ECO:0000313" key="4">
    <source>
        <dbReference type="Proteomes" id="UP001153076"/>
    </source>
</evidence>